<sequence>MAPTAPSGKDLVLVSQCSKIANKDLIVAPALIDSQSPVVLVSNPTNQSVTLYAGMRIADASAVTQEGETLVESGEGHQSPAISCVSQVVNDDPQYKIDLSTSDLTEEQREQLRKLLDEFGDVFSRHQYDIGSCTAGKVHIYTTNDPPTRIRPYRVPVKYREELQKHVNMLLKCGVMKESHTPWVHNLVVVRKKDNSLRVCLDMRRPINEVI</sequence>
<reference evidence="2" key="1">
    <citation type="journal article" date="2015" name="Nat. Genet.">
        <title>The genome and transcriptome of the zoonotic hookworm Ancylostoma ceylanicum identify infection-specific gene families.</title>
        <authorList>
            <person name="Schwarz E.M."/>
            <person name="Hu Y."/>
            <person name="Antoshechkin I."/>
            <person name="Miller M.M."/>
            <person name="Sternberg P.W."/>
            <person name="Aroian R.V."/>
        </authorList>
    </citation>
    <scope>NUCLEOTIDE SEQUENCE</scope>
    <source>
        <strain evidence="2">HY135</strain>
    </source>
</reference>
<name>A0A016UFS8_9BILA</name>
<organism evidence="1 2">
    <name type="scientific">Ancylostoma ceylanicum</name>
    <dbReference type="NCBI Taxonomy" id="53326"/>
    <lineage>
        <taxon>Eukaryota</taxon>
        <taxon>Metazoa</taxon>
        <taxon>Ecdysozoa</taxon>
        <taxon>Nematoda</taxon>
        <taxon>Chromadorea</taxon>
        <taxon>Rhabditida</taxon>
        <taxon>Rhabditina</taxon>
        <taxon>Rhabditomorpha</taxon>
        <taxon>Strongyloidea</taxon>
        <taxon>Ancylostomatidae</taxon>
        <taxon>Ancylostomatinae</taxon>
        <taxon>Ancylostoma</taxon>
    </lineage>
</organism>
<dbReference type="AlphaFoldDB" id="A0A016UFS8"/>
<dbReference type="EMBL" id="JARK01001378">
    <property type="protein sequence ID" value="EYC14000.1"/>
    <property type="molecule type" value="Genomic_DNA"/>
</dbReference>
<dbReference type="OrthoDB" id="5867815at2759"/>
<dbReference type="Proteomes" id="UP000024635">
    <property type="component" value="Unassembled WGS sequence"/>
</dbReference>
<dbReference type="InterPro" id="IPR036157">
    <property type="entry name" value="dUTPase-like_sf"/>
</dbReference>
<gene>
    <name evidence="1" type="primary">Acey_s0042.g655</name>
    <name evidence="1" type="ORF">Y032_0042g655</name>
</gene>
<dbReference type="Gene3D" id="3.10.10.10">
    <property type="entry name" value="HIV Type 1 Reverse Transcriptase, subunit A, domain 1"/>
    <property type="match status" value="1"/>
</dbReference>
<evidence type="ECO:0000313" key="1">
    <source>
        <dbReference type="EMBL" id="EYC14000.1"/>
    </source>
</evidence>
<protein>
    <recommendedName>
        <fullName evidence="3">Reverse transcriptase domain-containing protein</fullName>
    </recommendedName>
</protein>
<keyword evidence="2" id="KW-1185">Reference proteome</keyword>
<dbReference type="InterPro" id="IPR050951">
    <property type="entry name" value="Retrovirus_Pol_polyprotein"/>
</dbReference>
<evidence type="ECO:0008006" key="3">
    <source>
        <dbReference type="Google" id="ProtNLM"/>
    </source>
</evidence>
<accession>A0A016UFS8</accession>
<dbReference type="SUPFAM" id="SSF56672">
    <property type="entry name" value="DNA/RNA polymerases"/>
    <property type="match status" value="1"/>
</dbReference>
<dbReference type="PANTHER" id="PTHR37984:SF5">
    <property type="entry name" value="PROTEIN NYNRIN-LIKE"/>
    <property type="match status" value="1"/>
</dbReference>
<proteinExistence type="predicted"/>
<dbReference type="SUPFAM" id="SSF51283">
    <property type="entry name" value="dUTPase-like"/>
    <property type="match status" value="1"/>
</dbReference>
<dbReference type="STRING" id="53326.A0A016UFS8"/>
<comment type="caution">
    <text evidence="1">The sequence shown here is derived from an EMBL/GenBank/DDBJ whole genome shotgun (WGS) entry which is preliminary data.</text>
</comment>
<evidence type="ECO:0000313" key="2">
    <source>
        <dbReference type="Proteomes" id="UP000024635"/>
    </source>
</evidence>
<dbReference type="InterPro" id="IPR043502">
    <property type="entry name" value="DNA/RNA_pol_sf"/>
</dbReference>
<dbReference type="PANTHER" id="PTHR37984">
    <property type="entry name" value="PROTEIN CBG26694"/>
    <property type="match status" value="1"/>
</dbReference>